<comment type="pathway">
    <text evidence="4">Amine and polyamine biosynthesis; spermidine biosynthesis; spermidine from putrescine: step 1/1.</text>
</comment>
<dbReference type="CDD" id="cd02440">
    <property type="entry name" value="AdoMet_MTases"/>
    <property type="match status" value="1"/>
</dbReference>
<feature type="binding site" evidence="4">
    <location>
        <position position="330"/>
    </location>
    <ligand>
        <name>S-methyl-5'-thioadenosine</name>
        <dbReference type="ChEBI" id="CHEBI:17509"/>
    </ligand>
</feature>
<evidence type="ECO:0000313" key="7">
    <source>
        <dbReference type="EMBL" id="QQB15707.1"/>
    </source>
</evidence>
<dbReference type="EMBL" id="CP065989">
    <property type="protein sequence ID" value="QQB15707.1"/>
    <property type="molecule type" value="Genomic_DNA"/>
</dbReference>
<keyword evidence="3 4" id="KW-0620">Polyamine biosynthesis</keyword>
<reference evidence="7 8" key="1">
    <citation type="submission" date="2020-12" db="EMBL/GenBank/DDBJ databases">
        <title>FDA dAtabase for Regulatory Grade micrObial Sequences (FDA-ARGOS): Supporting development and validation of Infectious Disease Dx tests.</title>
        <authorList>
            <person name="Sproer C."/>
            <person name="Gronow S."/>
            <person name="Severitt S."/>
            <person name="Schroder I."/>
            <person name="Tallon L."/>
            <person name="Sadzewicz L."/>
            <person name="Zhao X."/>
            <person name="Boylan J."/>
            <person name="Ott S."/>
            <person name="Bowen H."/>
            <person name="Vavikolanu K."/>
            <person name="Mehta A."/>
            <person name="Aluvathingal J."/>
            <person name="Nadendla S."/>
            <person name="Lowell S."/>
            <person name="Myers T."/>
            <person name="Yan Y."/>
            <person name="Sichtig H."/>
        </authorList>
    </citation>
    <scope>NUCLEOTIDE SEQUENCE [LARGE SCALE GENOMIC DNA]</scope>
    <source>
        <strain evidence="7 8">FDAARGOS_990</strain>
    </source>
</reference>
<feature type="binding site" evidence="4">
    <location>
        <position position="310"/>
    </location>
    <ligand>
        <name>spermidine</name>
        <dbReference type="ChEBI" id="CHEBI:57834"/>
    </ligand>
</feature>
<comment type="subunit">
    <text evidence="4">Homodimer or homotetramer.</text>
</comment>
<proteinExistence type="inferred from homology"/>
<comment type="subcellular location">
    <subcellularLocation>
        <location evidence="4">Cell membrane</location>
        <topology evidence="4">Multi-pass membrane protein</topology>
    </subcellularLocation>
</comment>
<dbReference type="HAMAP" id="MF_00198">
    <property type="entry name" value="Spermidine_synth"/>
    <property type="match status" value="1"/>
</dbReference>
<dbReference type="AlphaFoldDB" id="A0A7T4A1R6"/>
<dbReference type="PROSITE" id="PS01330">
    <property type="entry name" value="PABS_1"/>
    <property type="match status" value="1"/>
</dbReference>
<dbReference type="NCBIfam" id="NF037959">
    <property type="entry name" value="MFS_SpdSyn"/>
    <property type="match status" value="1"/>
</dbReference>
<dbReference type="RefSeq" id="WP_198500647.1">
    <property type="nucleotide sequence ID" value="NZ_CP065989.1"/>
</dbReference>
<organism evidence="7 8">
    <name type="scientific">Brevibacterium casei</name>
    <dbReference type="NCBI Taxonomy" id="33889"/>
    <lineage>
        <taxon>Bacteria</taxon>
        <taxon>Bacillati</taxon>
        <taxon>Actinomycetota</taxon>
        <taxon>Actinomycetes</taxon>
        <taxon>Micrococcales</taxon>
        <taxon>Brevibacteriaceae</taxon>
        <taxon>Brevibacterium</taxon>
    </lineage>
</organism>
<dbReference type="UniPathway" id="UPA00248">
    <property type="reaction ID" value="UER00314"/>
</dbReference>
<evidence type="ECO:0000256" key="5">
    <source>
        <dbReference type="PROSITE-ProRule" id="PRU00354"/>
    </source>
</evidence>
<evidence type="ECO:0000313" key="8">
    <source>
        <dbReference type="Proteomes" id="UP000595374"/>
    </source>
</evidence>
<dbReference type="Gene3D" id="3.40.50.150">
    <property type="entry name" value="Vaccinia Virus protein VP39"/>
    <property type="match status" value="1"/>
</dbReference>
<keyword evidence="4" id="KW-0745">Spermidine biosynthesis</keyword>
<sequence length="540" mass="57531">MSTTAPAPLTLPLQPGPARFFVLLAVFICASCGMVYELALVALGSYLLGDTIVQASIVLAVMVFAMGIGSLATKRLTRFAAVAFALIEAALGIIGGLSVILLYLAFAFADVYTVAMVGLAFLIGALIGAEIPLLMELVQRIRAQRASSAVADLFAADYVGGLVGGLAFPFVLLPLFGLTKGALAVGITNTVVGILIVLWLFRAEVARRTRVLLAGLLVLIVGGLTVVWVFTDDIEVTTRQRLYRDPIVVSERTDYQEIVVTESLRTGDTRLYLNGDLQFASVDEYRYHESLVHPLMNGPRGNVLVLGGGDGLAVREILKYPDVETVTLVDLDPRVVDLARTSPHFTASNENSLDDPRVTTVAADAFTWLRETEHPAYDAVIADLPDPDDVATSKLYSVEFYGLIRQVMAPGARLVVQAGSPYFAPEAYWGIGQAVTEAGLATTPYHVDVPSFGDWGYFLAAAPGDAGSSGTPAGTDGGTGPIVALAPDAPTDLRFVTPEVLSASTTFPPDRDRASVRNVEASTLLHPKVLDQERGAWVGY</sequence>
<dbReference type="EC" id="2.5.1.16" evidence="4"/>
<keyword evidence="4" id="KW-1133">Transmembrane helix</keyword>
<name>A0A7T4A1R6_9MICO</name>
<dbReference type="PANTHER" id="PTHR43317:SF1">
    <property type="entry name" value="THERMOSPERMINE SYNTHASE ACAULIS5"/>
    <property type="match status" value="1"/>
</dbReference>
<keyword evidence="4" id="KW-1003">Cell membrane</keyword>
<dbReference type="GO" id="GO:0010487">
    <property type="term" value="F:thermospermine synthase activity"/>
    <property type="evidence" value="ECO:0007669"/>
    <property type="project" value="UniProtKB-ARBA"/>
</dbReference>
<comment type="similarity">
    <text evidence="1 4">Belongs to the spermidine/spermine synthase family.</text>
</comment>
<feature type="transmembrane region" description="Helical" evidence="4">
    <location>
        <begin position="52"/>
        <end position="72"/>
    </location>
</feature>
<evidence type="ECO:0000256" key="4">
    <source>
        <dbReference type="HAMAP-Rule" id="MF_00198"/>
    </source>
</evidence>
<dbReference type="InterPro" id="IPR030373">
    <property type="entry name" value="PABS_CS"/>
</dbReference>
<feature type="transmembrane region" description="Helical" evidence="4">
    <location>
        <begin position="213"/>
        <end position="231"/>
    </location>
</feature>
<comment type="function">
    <text evidence="4">Catalyzes the irreversible transfer of a propylamine group from the amino donor S-adenosylmethioninamine (decarboxy-AdoMet) to putrescine (1,4-diaminobutane) to yield spermidine.</text>
</comment>
<feature type="transmembrane region" description="Helical" evidence="4">
    <location>
        <begin position="155"/>
        <end position="176"/>
    </location>
</feature>
<dbReference type="SUPFAM" id="SSF103473">
    <property type="entry name" value="MFS general substrate transporter"/>
    <property type="match status" value="1"/>
</dbReference>
<feature type="transmembrane region" description="Helical" evidence="4">
    <location>
        <begin position="79"/>
        <end position="106"/>
    </location>
</feature>
<feature type="transmembrane region" description="Helical" evidence="4">
    <location>
        <begin position="182"/>
        <end position="201"/>
    </location>
</feature>
<evidence type="ECO:0000256" key="1">
    <source>
        <dbReference type="ARBA" id="ARBA00007867"/>
    </source>
</evidence>
<protein>
    <recommendedName>
        <fullName evidence="4">Polyamine aminopropyltransferase</fullName>
    </recommendedName>
    <alternativeName>
        <fullName evidence="4">Putrescine aminopropyltransferase</fullName>
        <shortName evidence="4">PAPT</shortName>
    </alternativeName>
    <alternativeName>
        <fullName evidence="4">Spermidine synthase</fullName>
        <shortName evidence="4">SPDS</shortName>
        <shortName evidence="4">SPDSY</shortName>
        <ecNumber evidence="4">2.5.1.16</ecNumber>
    </alternativeName>
</protein>
<gene>
    <name evidence="4" type="primary">speE</name>
    <name evidence="7" type="ORF">I6H47_07245</name>
</gene>
<accession>A0A7T4A1R6</accession>
<evidence type="ECO:0000256" key="3">
    <source>
        <dbReference type="ARBA" id="ARBA00023115"/>
    </source>
</evidence>
<dbReference type="PROSITE" id="PS51006">
    <property type="entry name" value="PABS_2"/>
    <property type="match status" value="1"/>
</dbReference>
<dbReference type="PANTHER" id="PTHR43317">
    <property type="entry name" value="THERMOSPERMINE SYNTHASE ACAULIS5"/>
    <property type="match status" value="1"/>
</dbReference>
<dbReference type="InterPro" id="IPR029063">
    <property type="entry name" value="SAM-dependent_MTases_sf"/>
</dbReference>
<dbReference type="Pfam" id="PF01564">
    <property type="entry name" value="Spermine_synth"/>
    <property type="match status" value="1"/>
</dbReference>
<keyword evidence="4" id="KW-0812">Transmembrane</keyword>
<dbReference type="NCBIfam" id="NF002956">
    <property type="entry name" value="PRK03612.1"/>
    <property type="match status" value="1"/>
</dbReference>
<dbReference type="GO" id="GO:0004766">
    <property type="term" value="F:spermidine synthase activity"/>
    <property type="evidence" value="ECO:0007669"/>
    <property type="project" value="UniProtKB-UniRule"/>
</dbReference>
<feature type="domain" description="PABS" evidence="6">
    <location>
        <begin position="226"/>
        <end position="462"/>
    </location>
</feature>
<dbReference type="InterPro" id="IPR036259">
    <property type="entry name" value="MFS_trans_sf"/>
</dbReference>
<comment type="catalytic activity">
    <reaction evidence="4">
        <text>S-adenosyl 3-(methylsulfanyl)propylamine + putrescine = S-methyl-5'-thioadenosine + spermidine + H(+)</text>
        <dbReference type="Rhea" id="RHEA:12721"/>
        <dbReference type="ChEBI" id="CHEBI:15378"/>
        <dbReference type="ChEBI" id="CHEBI:17509"/>
        <dbReference type="ChEBI" id="CHEBI:57443"/>
        <dbReference type="ChEBI" id="CHEBI:57834"/>
        <dbReference type="ChEBI" id="CHEBI:326268"/>
        <dbReference type="EC" id="2.5.1.16"/>
    </reaction>
</comment>
<evidence type="ECO:0000259" key="6">
    <source>
        <dbReference type="PROSITE" id="PS51006"/>
    </source>
</evidence>
<dbReference type="InterPro" id="IPR001045">
    <property type="entry name" value="Spermi_synthase"/>
</dbReference>
<feature type="active site" description="Proton acceptor" evidence="4 5">
    <location>
        <position position="383"/>
    </location>
</feature>
<feature type="transmembrane region" description="Helical" evidence="4">
    <location>
        <begin position="112"/>
        <end position="134"/>
    </location>
</feature>
<dbReference type="GO" id="GO:0005886">
    <property type="term" value="C:plasma membrane"/>
    <property type="evidence" value="ECO:0007669"/>
    <property type="project" value="UniProtKB-SubCell"/>
</dbReference>
<dbReference type="Proteomes" id="UP000595374">
    <property type="component" value="Chromosome"/>
</dbReference>
<feature type="binding site" evidence="4">
    <location>
        <position position="256"/>
    </location>
    <ligand>
        <name>S-methyl-5'-thioadenosine</name>
        <dbReference type="ChEBI" id="CHEBI:17509"/>
    </ligand>
</feature>
<dbReference type="SUPFAM" id="SSF53335">
    <property type="entry name" value="S-adenosyl-L-methionine-dependent methyltransferases"/>
    <property type="match status" value="1"/>
</dbReference>
<feature type="binding site" evidence="4">
    <location>
        <begin position="364"/>
        <end position="365"/>
    </location>
    <ligand>
        <name>S-methyl-5'-thioadenosine</name>
        <dbReference type="ChEBI" id="CHEBI:17509"/>
    </ligand>
</feature>
<feature type="binding site" evidence="4">
    <location>
        <position position="288"/>
    </location>
    <ligand>
        <name>spermidine</name>
        <dbReference type="ChEBI" id="CHEBI:57834"/>
    </ligand>
</feature>
<dbReference type="GO" id="GO:0008295">
    <property type="term" value="P:spermidine biosynthetic process"/>
    <property type="evidence" value="ECO:0007669"/>
    <property type="project" value="UniProtKB-UniRule"/>
</dbReference>
<keyword evidence="4" id="KW-0472">Membrane</keyword>
<dbReference type="InterPro" id="IPR030374">
    <property type="entry name" value="PABS"/>
</dbReference>
<keyword evidence="2 4" id="KW-0808">Transferase</keyword>
<evidence type="ECO:0000256" key="2">
    <source>
        <dbReference type="ARBA" id="ARBA00022679"/>
    </source>
</evidence>
<feature type="transmembrane region" description="Helical" evidence="4">
    <location>
        <begin position="20"/>
        <end position="46"/>
    </location>
</feature>
<comment type="caution">
    <text evidence="4">Lacks conserved residue(s) required for the propagation of feature annotation.</text>
</comment>